<accession>A0ABX2K0K4</accession>
<feature type="domain" description="PAS" evidence="1">
    <location>
        <begin position="136"/>
        <end position="206"/>
    </location>
</feature>
<dbReference type="InterPro" id="IPR000014">
    <property type="entry name" value="PAS"/>
</dbReference>
<dbReference type="Gene3D" id="3.30.450.20">
    <property type="entry name" value="PAS domain"/>
    <property type="match status" value="2"/>
</dbReference>
<dbReference type="InterPro" id="IPR001610">
    <property type="entry name" value="PAC"/>
</dbReference>
<protein>
    <submittedName>
        <fullName evidence="4">Diguanylate cyclase</fullName>
    </submittedName>
</protein>
<gene>
    <name evidence="4" type="ORF">FEG63_28850</name>
</gene>
<dbReference type="PROSITE" id="PS50112">
    <property type="entry name" value="PAS"/>
    <property type="match status" value="1"/>
</dbReference>
<dbReference type="Proteomes" id="UP000708347">
    <property type="component" value="Unassembled WGS sequence"/>
</dbReference>
<sequence>MGMSKGTPDSHWFEELANSNETLFYILRVRPDVAFEYVNDAVEKLIGWTPAEAMADAGAVLGVVDARHAARLAAALELPPGTEATVELIWQHRNGNPVYGRTFIRSRQREDGSVVLEGATRDVTQLHQVEAELHQSEQRYRLLVENAWDVVWTTAVDCSLIYVSPAIERLRGVTVEETMTQSLEQFYPPDSADSIRTYFRRALAAAKNGTELPPFRLEHEFFHKNGSKVAAEMQVIPHLDENGHVIEILGVTRDITERKVFEAELRRLAVTDPVTGVWNRRHGEDLLAADLSAAHADGQLLSLLMLDVDNFKAINDTRGHQSGDRVLVEIGRRLVAVCRDTDMVARWGGEEFVILLRDCALPAGVQIAENIRATIADTPFIDAGVVTVSIGVAEAAGHDDLTSWVARADEALYEAKGSGRNTVRAGLAS</sequence>
<dbReference type="InterPro" id="IPR052163">
    <property type="entry name" value="DGC-Regulatory_Protein"/>
</dbReference>
<evidence type="ECO:0000313" key="4">
    <source>
        <dbReference type="EMBL" id="NTY63534.1"/>
    </source>
</evidence>
<dbReference type="SUPFAM" id="SSF55073">
    <property type="entry name" value="Nucleotide cyclase"/>
    <property type="match status" value="1"/>
</dbReference>
<dbReference type="CDD" id="cd01949">
    <property type="entry name" value="GGDEF"/>
    <property type="match status" value="1"/>
</dbReference>
<dbReference type="InterPro" id="IPR029787">
    <property type="entry name" value="Nucleotide_cyclase"/>
</dbReference>
<dbReference type="Gene3D" id="3.30.70.270">
    <property type="match status" value="1"/>
</dbReference>
<dbReference type="InterPro" id="IPR000700">
    <property type="entry name" value="PAS-assoc_C"/>
</dbReference>
<dbReference type="InterPro" id="IPR043128">
    <property type="entry name" value="Rev_trsase/Diguanyl_cyclase"/>
</dbReference>
<evidence type="ECO:0000313" key="5">
    <source>
        <dbReference type="Proteomes" id="UP000708347"/>
    </source>
</evidence>
<evidence type="ECO:0000259" key="1">
    <source>
        <dbReference type="PROSITE" id="PS50112"/>
    </source>
</evidence>
<organism evidence="4 5">
    <name type="scientific">Mycolicibacterium sphagni</name>
    <dbReference type="NCBI Taxonomy" id="1786"/>
    <lineage>
        <taxon>Bacteria</taxon>
        <taxon>Bacillati</taxon>
        <taxon>Actinomycetota</taxon>
        <taxon>Actinomycetes</taxon>
        <taxon>Mycobacteriales</taxon>
        <taxon>Mycobacteriaceae</taxon>
        <taxon>Mycolicibacterium</taxon>
    </lineage>
</organism>
<name>A0ABX2K0K4_9MYCO</name>
<dbReference type="Pfam" id="PF08448">
    <property type="entry name" value="PAS_4"/>
    <property type="match status" value="1"/>
</dbReference>
<dbReference type="NCBIfam" id="TIGR00254">
    <property type="entry name" value="GGDEF"/>
    <property type="match status" value="1"/>
</dbReference>
<dbReference type="NCBIfam" id="TIGR00229">
    <property type="entry name" value="sensory_box"/>
    <property type="match status" value="2"/>
</dbReference>
<dbReference type="PANTHER" id="PTHR46663">
    <property type="entry name" value="DIGUANYLATE CYCLASE DGCT-RELATED"/>
    <property type="match status" value="1"/>
</dbReference>
<dbReference type="SUPFAM" id="SSF55785">
    <property type="entry name" value="PYP-like sensor domain (PAS domain)"/>
    <property type="match status" value="2"/>
</dbReference>
<evidence type="ECO:0000259" key="3">
    <source>
        <dbReference type="PROSITE" id="PS50887"/>
    </source>
</evidence>
<dbReference type="CDD" id="cd00130">
    <property type="entry name" value="PAS"/>
    <property type="match status" value="1"/>
</dbReference>
<evidence type="ECO:0000259" key="2">
    <source>
        <dbReference type="PROSITE" id="PS50113"/>
    </source>
</evidence>
<dbReference type="InterPro" id="IPR013656">
    <property type="entry name" value="PAS_4"/>
</dbReference>
<feature type="domain" description="PAC" evidence="2">
    <location>
        <begin position="215"/>
        <end position="267"/>
    </location>
</feature>
<dbReference type="PANTHER" id="PTHR46663:SF4">
    <property type="entry name" value="DIGUANYLATE CYCLASE DGCT-RELATED"/>
    <property type="match status" value="1"/>
</dbReference>
<proteinExistence type="predicted"/>
<keyword evidence="5" id="KW-1185">Reference proteome</keyword>
<reference evidence="4 5" key="1">
    <citation type="submission" date="2019-05" db="EMBL/GenBank/DDBJ databases">
        <title>Mycolicibacterium sphagni ENV482 genome assembly.</title>
        <authorList>
            <person name="Chen W."/>
            <person name="Faulkner N.W."/>
            <person name="Hyman M.R."/>
        </authorList>
    </citation>
    <scope>NUCLEOTIDE SEQUENCE [LARGE SCALE GENOMIC DNA]</scope>
    <source>
        <strain evidence="4 5">ENV482</strain>
    </source>
</reference>
<dbReference type="SMART" id="SM00091">
    <property type="entry name" value="PAS"/>
    <property type="match status" value="2"/>
</dbReference>
<dbReference type="Pfam" id="PF00990">
    <property type="entry name" value="GGDEF"/>
    <property type="match status" value="1"/>
</dbReference>
<dbReference type="EMBL" id="VBSB01000035">
    <property type="protein sequence ID" value="NTY63534.1"/>
    <property type="molecule type" value="Genomic_DNA"/>
</dbReference>
<dbReference type="SMART" id="SM00267">
    <property type="entry name" value="GGDEF"/>
    <property type="match status" value="1"/>
</dbReference>
<dbReference type="SMART" id="SM00086">
    <property type="entry name" value="PAC"/>
    <property type="match status" value="2"/>
</dbReference>
<feature type="domain" description="GGDEF" evidence="3">
    <location>
        <begin position="299"/>
        <end position="428"/>
    </location>
</feature>
<comment type="caution">
    <text evidence="4">The sequence shown here is derived from an EMBL/GenBank/DDBJ whole genome shotgun (WGS) entry which is preliminary data.</text>
</comment>
<dbReference type="Pfam" id="PF13426">
    <property type="entry name" value="PAS_9"/>
    <property type="match status" value="1"/>
</dbReference>
<dbReference type="PROSITE" id="PS50887">
    <property type="entry name" value="GGDEF"/>
    <property type="match status" value="1"/>
</dbReference>
<dbReference type="InterPro" id="IPR035965">
    <property type="entry name" value="PAS-like_dom_sf"/>
</dbReference>
<dbReference type="PROSITE" id="PS50113">
    <property type="entry name" value="PAC"/>
    <property type="match status" value="1"/>
</dbReference>
<dbReference type="InterPro" id="IPR000160">
    <property type="entry name" value="GGDEF_dom"/>
</dbReference>